<keyword evidence="2" id="KW-1185">Reference proteome</keyword>
<name>A0A6M4GWL8_9PROT</name>
<evidence type="ECO:0000313" key="2">
    <source>
        <dbReference type="Proteomes" id="UP000501534"/>
    </source>
</evidence>
<evidence type="ECO:0000313" key="1">
    <source>
        <dbReference type="EMBL" id="QJR11691.1"/>
    </source>
</evidence>
<protein>
    <submittedName>
        <fullName evidence="1">Uncharacterized protein</fullName>
    </submittedName>
</protein>
<organism evidence="1 2">
    <name type="scientific">Usitatibacter rugosus</name>
    <dbReference type="NCBI Taxonomy" id="2732067"/>
    <lineage>
        <taxon>Bacteria</taxon>
        <taxon>Pseudomonadati</taxon>
        <taxon>Pseudomonadota</taxon>
        <taxon>Betaproteobacteria</taxon>
        <taxon>Nitrosomonadales</taxon>
        <taxon>Usitatibacteraceae</taxon>
        <taxon>Usitatibacter</taxon>
    </lineage>
</organism>
<gene>
    <name evidence="1" type="ORF">DSM104443_02773</name>
</gene>
<dbReference type="AlphaFoldDB" id="A0A6M4GWL8"/>
<dbReference type="InterPro" id="IPR011990">
    <property type="entry name" value="TPR-like_helical_dom_sf"/>
</dbReference>
<reference evidence="1 2" key="1">
    <citation type="submission" date="2020-04" db="EMBL/GenBank/DDBJ databases">
        <title>Usitatibacter rugosus gen. nov., sp. nov. and Usitatibacter palustris sp. nov., novel members of Usitatibacteraceae fam. nov. within the order Nitrosomonadales isolated from soil.</title>
        <authorList>
            <person name="Huber K.J."/>
            <person name="Neumann-Schaal M."/>
            <person name="Geppert A."/>
            <person name="Luckner M."/>
            <person name="Wanner G."/>
            <person name="Overmann J."/>
        </authorList>
    </citation>
    <scope>NUCLEOTIDE SEQUENCE [LARGE SCALE GENOMIC DNA]</scope>
    <source>
        <strain evidence="1 2">0125_3</strain>
    </source>
</reference>
<dbReference type="Gene3D" id="1.25.40.10">
    <property type="entry name" value="Tetratricopeptide repeat domain"/>
    <property type="match status" value="1"/>
</dbReference>
<accession>A0A6M4GWL8</accession>
<dbReference type="Proteomes" id="UP000501534">
    <property type="component" value="Chromosome"/>
</dbReference>
<proteinExistence type="predicted"/>
<sequence length="202" mass="22755">MWAAKLGLAETLAYEVTDQIASWQSRKVSPELEPWLQARDQLESAQRLARRNGAVEELLGVLYSERRRNPDFQQLALDHFTAALTQRPSSPYTWASIADVRYRLGSTTGDYEQVLLNAVLLGPNEPEVQRIVVDYGFALWDDIGPETKAAVLQAIASGMRRNPMEMLKISERRGRLSLACPRVPSDARFPDPLWAKLCEANT</sequence>
<dbReference type="KEGG" id="uru:DSM104443_02773"/>
<dbReference type="EMBL" id="CP053069">
    <property type="protein sequence ID" value="QJR11691.1"/>
    <property type="molecule type" value="Genomic_DNA"/>
</dbReference>